<organism evidence="1 2">
    <name type="scientific">Jejuia pallidilutea</name>
    <dbReference type="NCBI Taxonomy" id="504487"/>
    <lineage>
        <taxon>Bacteria</taxon>
        <taxon>Pseudomonadati</taxon>
        <taxon>Bacteroidota</taxon>
        <taxon>Flavobacteriia</taxon>
        <taxon>Flavobacteriales</taxon>
        <taxon>Flavobacteriaceae</taxon>
        <taxon>Jejuia</taxon>
    </lineage>
</organism>
<dbReference type="AlphaFoldDB" id="A0A090VTC7"/>
<evidence type="ECO:0000313" key="2">
    <source>
        <dbReference type="Proteomes" id="UP000029641"/>
    </source>
</evidence>
<dbReference type="Proteomes" id="UP000029641">
    <property type="component" value="Unassembled WGS sequence"/>
</dbReference>
<dbReference type="Pfam" id="PF14808">
    <property type="entry name" value="TMEM164"/>
    <property type="match status" value="1"/>
</dbReference>
<reference evidence="1 2" key="1">
    <citation type="journal article" date="2014" name="Genome Announc.">
        <title>Draft Genome Sequence of Marine Flavobacterium Jejuia pallidilutea Strain 11shimoA1 and Pigmentation Mutants.</title>
        <authorList>
            <person name="Takatani N."/>
            <person name="Nakanishi M."/>
            <person name="Meirelles P."/>
            <person name="Mino S."/>
            <person name="Suda W."/>
            <person name="Oshima K."/>
            <person name="Hattori M."/>
            <person name="Ohkuma M."/>
            <person name="Hosokawa M."/>
            <person name="Miyashita K."/>
            <person name="Thompson F.L."/>
            <person name="Niwa A."/>
            <person name="Sawabe T."/>
            <person name="Sawabe T."/>
        </authorList>
    </citation>
    <scope>NUCLEOTIDE SEQUENCE [LARGE SCALE GENOMIC DNA]</scope>
    <source>
        <strain evidence="1 2">JCM 19301</strain>
    </source>
</reference>
<proteinExistence type="predicted"/>
<dbReference type="EMBL" id="BBNR01000005">
    <property type="protein sequence ID" value="GAL66519.1"/>
    <property type="molecule type" value="Genomic_DNA"/>
</dbReference>
<name>A0A090VTC7_9FLAO</name>
<sequence>MFLVIVVNYILDANYCHLNEKSKSTSLLDYFGERPWYIIIC</sequence>
<protein>
    <submittedName>
        <fullName evidence="1">Uncharacterized protein</fullName>
    </submittedName>
</protein>
<gene>
    <name evidence="1" type="ORF">JCM19301_2997</name>
</gene>
<evidence type="ECO:0000313" key="1">
    <source>
        <dbReference type="EMBL" id="GAL66519.1"/>
    </source>
</evidence>
<comment type="caution">
    <text evidence="1">The sequence shown here is derived from an EMBL/GenBank/DDBJ whole genome shotgun (WGS) entry which is preliminary data.</text>
</comment>
<accession>A0A090VTC7</accession>